<dbReference type="EMBL" id="JAHWGI010001444">
    <property type="protein sequence ID" value="KAK3933311.1"/>
    <property type="molecule type" value="Genomic_DNA"/>
</dbReference>
<feature type="compositionally biased region" description="Polar residues" evidence="11">
    <location>
        <begin position="175"/>
        <end position="193"/>
    </location>
</feature>
<evidence type="ECO:0000256" key="11">
    <source>
        <dbReference type="SAM" id="MobiDB-lite"/>
    </source>
</evidence>
<dbReference type="Proteomes" id="UP001219518">
    <property type="component" value="Unassembled WGS sequence"/>
</dbReference>
<dbReference type="FunFam" id="3.30.160.60:FF:001289">
    <property type="entry name" value="Zinc finger protein 574"/>
    <property type="match status" value="1"/>
</dbReference>
<feature type="domain" description="C2H2-type" evidence="12">
    <location>
        <begin position="284"/>
        <end position="311"/>
    </location>
</feature>
<gene>
    <name evidence="13" type="ORF">KUF71_017899</name>
</gene>
<evidence type="ECO:0000256" key="9">
    <source>
        <dbReference type="ARBA" id="ARBA00023242"/>
    </source>
</evidence>
<evidence type="ECO:0000256" key="5">
    <source>
        <dbReference type="ARBA" id="ARBA00022833"/>
    </source>
</evidence>
<keyword evidence="6" id="KW-0805">Transcription regulation</keyword>
<keyword evidence="8" id="KW-0804">Transcription</keyword>
<evidence type="ECO:0000256" key="6">
    <source>
        <dbReference type="ARBA" id="ARBA00023015"/>
    </source>
</evidence>
<evidence type="ECO:0000256" key="10">
    <source>
        <dbReference type="PROSITE-ProRule" id="PRU00042"/>
    </source>
</evidence>
<keyword evidence="3" id="KW-0677">Repeat</keyword>
<comment type="caution">
    <text evidence="13">The sequence shown here is derived from an EMBL/GenBank/DDBJ whole genome shotgun (WGS) entry which is preliminary data.</text>
</comment>
<dbReference type="GO" id="GO:0003677">
    <property type="term" value="F:DNA binding"/>
    <property type="evidence" value="ECO:0007669"/>
    <property type="project" value="UniProtKB-KW"/>
</dbReference>
<evidence type="ECO:0000313" key="13">
    <source>
        <dbReference type="EMBL" id="KAK3933311.1"/>
    </source>
</evidence>
<keyword evidence="14" id="KW-1185">Reference proteome</keyword>
<dbReference type="PANTHER" id="PTHR16515:SF49">
    <property type="entry name" value="GASTRULA ZINC FINGER PROTEIN XLCGF49.1-LIKE-RELATED"/>
    <property type="match status" value="1"/>
</dbReference>
<dbReference type="SMART" id="SM00355">
    <property type="entry name" value="ZnF_C2H2"/>
    <property type="match status" value="6"/>
</dbReference>
<feature type="domain" description="C2H2-type" evidence="12">
    <location>
        <begin position="311"/>
        <end position="333"/>
    </location>
</feature>
<feature type="domain" description="C2H2-type" evidence="12">
    <location>
        <begin position="346"/>
        <end position="373"/>
    </location>
</feature>
<keyword evidence="4 10" id="KW-0863">Zinc-finger</keyword>
<sequence>METSRGTMRNMKPQDPTVLGLGLELELKLEDVDAAVAAVAAASDGQIPCSCCDELLENADQLHSHQMVQHTLSELSLALITLRGLDLSLINNAYEVNISAEEDSSQMRNILLESVDRHNDCDSESTVTVNSEARMPIVSPPSSPVFVTPDERTPSGSGLMWGDATTSPNYTTQFIDSDLTTGNQGVQKSNDSGVWSDEKPNNNSEIKPVVVGKKKSAKSVEEQYTRQFICHLCDRRYKKKSHLERHFRVHTGVRPFGCPMCEKRFAVRSILKQHIRVHTGERPFSCNICFQRFPQKSGLMTHMMLHNGKPFKCEYCVKSFVSNHKLMIHQRSHGDLLNGAPHQGPYCCSICDMRFFTTGALSQHRKIHSPSVNKVSYRKGNVRDEFTITEEAARAAVAAVDSIIDDPLAMSDIPEIPQFDDGLPEYEDFQNSSDLLEVVKNEIFEDDDEDSASQSLFCEARWGGFEDMCISSDFSNVC</sequence>
<dbReference type="InterPro" id="IPR013087">
    <property type="entry name" value="Znf_C2H2_type"/>
</dbReference>
<comment type="subcellular location">
    <subcellularLocation>
        <location evidence="1">Nucleus</location>
    </subcellularLocation>
</comment>
<protein>
    <submittedName>
        <fullName evidence="13">Zinc finger protein 771</fullName>
    </submittedName>
</protein>
<evidence type="ECO:0000256" key="1">
    <source>
        <dbReference type="ARBA" id="ARBA00004123"/>
    </source>
</evidence>
<reference evidence="13" key="1">
    <citation type="submission" date="2021-07" db="EMBL/GenBank/DDBJ databases">
        <authorList>
            <person name="Catto M.A."/>
            <person name="Jacobson A."/>
            <person name="Kennedy G."/>
            <person name="Labadie P."/>
            <person name="Hunt B.G."/>
            <person name="Srinivasan R."/>
        </authorList>
    </citation>
    <scope>NUCLEOTIDE SEQUENCE</scope>
    <source>
        <strain evidence="13">PL_HMW_Pooled</strain>
        <tissue evidence="13">Head</tissue>
    </source>
</reference>
<keyword evidence="5" id="KW-0862">Zinc</keyword>
<evidence type="ECO:0000259" key="12">
    <source>
        <dbReference type="PROSITE" id="PS50157"/>
    </source>
</evidence>
<evidence type="ECO:0000256" key="3">
    <source>
        <dbReference type="ARBA" id="ARBA00022737"/>
    </source>
</evidence>
<keyword evidence="2" id="KW-0479">Metal-binding</keyword>
<evidence type="ECO:0000256" key="2">
    <source>
        <dbReference type="ARBA" id="ARBA00022723"/>
    </source>
</evidence>
<proteinExistence type="predicted"/>
<feature type="domain" description="C2H2-type" evidence="12">
    <location>
        <begin position="228"/>
        <end position="255"/>
    </location>
</feature>
<evidence type="ECO:0000256" key="7">
    <source>
        <dbReference type="ARBA" id="ARBA00023125"/>
    </source>
</evidence>
<keyword evidence="7" id="KW-0238">DNA-binding</keyword>
<dbReference type="PROSITE" id="PS00028">
    <property type="entry name" value="ZINC_FINGER_C2H2_1"/>
    <property type="match status" value="6"/>
</dbReference>
<dbReference type="GO" id="GO:0006357">
    <property type="term" value="P:regulation of transcription by RNA polymerase II"/>
    <property type="evidence" value="ECO:0007669"/>
    <property type="project" value="UniProtKB-ARBA"/>
</dbReference>
<dbReference type="SUPFAM" id="SSF57667">
    <property type="entry name" value="beta-beta-alpha zinc fingers"/>
    <property type="match status" value="3"/>
</dbReference>
<dbReference type="Pfam" id="PF00096">
    <property type="entry name" value="zf-C2H2"/>
    <property type="match status" value="3"/>
</dbReference>
<name>A0AAE1I5X7_9NEOP</name>
<accession>A0AAE1I5X7</accession>
<feature type="region of interest" description="Disordered" evidence="11">
    <location>
        <begin position="175"/>
        <end position="206"/>
    </location>
</feature>
<dbReference type="AlphaFoldDB" id="A0AAE1I5X7"/>
<keyword evidence="9" id="KW-0539">Nucleus</keyword>
<dbReference type="GO" id="GO:0008270">
    <property type="term" value="F:zinc ion binding"/>
    <property type="evidence" value="ECO:0007669"/>
    <property type="project" value="UniProtKB-KW"/>
</dbReference>
<dbReference type="FunFam" id="3.30.160.60:FF:001949">
    <property type="entry name" value="zinc finger protein 62 homolog isoform X2"/>
    <property type="match status" value="1"/>
</dbReference>
<dbReference type="GO" id="GO:0005634">
    <property type="term" value="C:nucleus"/>
    <property type="evidence" value="ECO:0007669"/>
    <property type="project" value="UniProtKB-SubCell"/>
</dbReference>
<dbReference type="PROSITE" id="PS50157">
    <property type="entry name" value="ZINC_FINGER_C2H2_2"/>
    <property type="match status" value="5"/>
</dbReference>
<evidence type="ECO:0000256" key="4">
    <source>
        <dbReference type="ARBA" id="ARBA00022771"/>
    </source>
</evidence>
<feature type="domain" description="C2H2-type" evidence="12">
    <location>
        <begin position="256"/>
        <end position="283"/>
    </location>
</feature>
<dbReference type="FunFam" id="3.30.160.60:FF:000145">
    <property type="entry name" value="Zinc finger protein 574"/>
    <property type="match status" value="1"/>
</dbReference>
<dbReference type="PANTHER" id="PTHR16515">
    <property type="entry name" value="PR DOMAIN ZINC FINGER PROTEIN"/>
    <property type="match status" value="1"/>
</dbReference>
<dbReference type="FunFam" id="3.30.160.60:FF:000100">
    <property type="entry name" value="Zinc finger 45-like"/>
    <property type="match status" value="1"/>
</dbReference>
<dbReference type="Gene3D" id="3.30.160.60">
    <property type="entry name" value="Classic Zinc Finger"/>
    <property type="match status" value="5"/>
</dbReference>
<evidence type="ECO:0000313" key="14">
    <source>
        <dbReference type="Proteomes" id="UP001219518"/>
    </source>
</evidence>
<organism evidence="13 14">
    <name type="scientific">Frankliniella fusca</name>
    <dbReference type="NCBI Taxonomy" id="407009"/>
    <lineage>
        <taxon>Eukaryota</taxon>
        <taxon>Metazoa</taxon>
        <taxon>Ecdysozoa</taxon>
        <taxon>Arthropoda</taxon>
        <taxon>Hexapoda</taxon>
        <taxon>Insecta</taxon>
        <taxon>Pterygota</taxon>
        <taxon>Neoptera</taxon>
        <taxon>Paraneoptera</taxon>
        <taxon>Thysanoptera</taxon>
        <taxon>Terebrantia</taxon>
        <taxon>Thripoidea</taxon>
        <taxon>Thripidae</taxon>
        <taxon>Frankliniella</taxon>
    </lineage>
</organism>
<reference evidence="13" key="2">
    <citation type="journal article" date="2023" name="BMC Genomics">
        <title>Pest status, molecular evolution, and epigenetic factors derived from the genome assembly of Frankliniella fusca, a thysanopteran phytovirus vector.</title>
        <authorList>
            <person name="Catto M.A."/>
            <person name="Labadie P.E."/>
            <person name="Jacobson A.L."/>
            <person name="Kennedy G.G."/>
            <person name="Srinivasan R."/>
            <person name="Hunt B.G."/>
        </authorList>
    </citation>
    <scope>NUCLEOTIDE SEQUENCE</scope>
    <source>
        <strain evidence="13">PL_HMW_Pooled</strain>
    </source>
</reference>
<evidence type="ECO:0000256" key="8">
    <source>
        <dbReference type="ARBA" id="ARBA00023163"/>
    </source>
</evidence>
<dbReference type="InterPro" id="IPR050331">
    <property type="entry name" value="Zinc_finger"/>
</dbReference>
<dbReference type="InterPro" id="IPR036236">
    <property type="entry name" value="Znf_C2H2_sf"/>
</dbReference>